<dbReference type="EMBL" id="MU006703">
    <property type="protein sequence ID" value="KAF2632352.1"/>
    <property type="molecule type" value="Genomic_DNA"/>
</dbReference>
<dbReference type="Proteomes" id="UP000799754">
    <property type="component" value="Unassembled WGS sequence"/>
</dbReference>
<evidence type="ECO:0000313" key="2">
    <source>
        <dbReference type="Proteomes" id="UP000799754"/>
    </source>
</evidence>
<protein>
    <submittedName>
        <fullName evidence="1">Ankyrin</fullName>
    </submittedName>
</protein>
<proteinExistence type="predicted"/>
<keyword evidence="2" id="KW-1185">Reference proteome</keyword>
<organism evidence="1 2">
    <name type="scientific">Macroventuria anomochaeta</name>
    <dbReference type="NCBI Taxonomy" id="301207"/>
    <lineage>
        <taxon>Eukaryota</taxon>
        <taxon>Fungi</taxon>
        <taxon>Dikarya</taxon>
        <taxon>Ascomycota</taxon>
        <taxon>Pezizomycotina</taxon>
        <taxon>Dothideomycetes</taxon>
        <taxon>Pleosporomycetidae</taxon>
        <taxon>Pleosporales</taxon>
        <taxon>Pleosporineae</taxon>
        <taxon>Didymellaceae</taxon>
        <taxon>Macroventuria</taxon>
    </lineage>
</organism>
<name>A0ACB6SFU0_9PLEO</name>
<reference evidence="1" key="1">
    <citation type="journal article" date="2020" name="Stud. Mycol.">
        <title>101 Dothideomycetes genomes: a test case for predicting lifestyles and emergence of pathogens.</title>
        <authorList>
            <person name="Haridas S."/>
            <person name="Albert R."/>
            <person name="Binder M."/>
            <person name="Bloem J."/>
            <person name="Labutti K."/>
            <person name="Salamov A."/>
            <person name="Andreopoulos B."/>
            <person name="Baker S."/>
            <person name="Barry K."/>
            <person name="Bills G."/>
            <person name="Bluhm B."/>
            <person name="Cannon C."/>
            <person name="Castanera R."/>
            <person name="Culley D."/>
            <person name="Daum C."/>
            <person name="Ezra D."/>
            <person name="Gonzalez J."/>
            <person name="Henrissat B."/>
            <person name="Kuo A."/>
            <person name="Liang C."/>
            <person name="Lipzen A."/>
            <person name="Lutzoni F."/>
            <person name="Magnuson J."/>
            <person name="Mondo S."/>
            <person name="Nolan M."/>
            <person name="Ohm R."/>
            <person name="Pangilinan J."/>
            <person name="Park H.-J."/>
            <person name="Ramirez L."/>
            <person name="Alfaro M."/>
            <person name="Sun H."/>
            <person name="Tritt A."/>
            <person name="Yoshinaga Y."/>
            <person name="Zwiers L.-H."/>
            <person name="Turgeon B."/>
            <person name="Goodwin S."/>
            <person name="Spatafora J."/>
            <person name="Crous P."/>
            <person name="Grigoriev I."/>
        </authorList>
    </citation>
    <scope>NUCLEOTIDE SEQUENCE</scope>
    <source>
        <strain evidence="1">CBS 525.71</strain>
    </source>
</reference>
<gene>
    <name evidence="1" type="ORF">BU25DRAFT_384273</name>
</gene>
<feature type="non-terminal residue" evidence="1">
    <location>
        <position position="1286"/>
    </location>
</feature>
<comment type="caution">
    <text evidence="1">The sequence shown here is derived from an EMBL/GenBank/DDBJ whole genome shotgun (WGS) entry which is preliminary data.</text>
</comment>
<accession>A0ACB6SFU0</accession>
<sequence length="1286" mass="142279">MPRRLHHEDYTVGWVCALAIELVAAQEMLDEEHDTPSCNAHDTNIYTCGRIGEHYVVIACLPEGRMGTTSAATVANQMKMAFTSIRFGLMVGIGGGIPSEHADIRLGDVIVSKPQKVHGGVVQYDFGKATISGFERTGFLDGPPTVLLNAVTNLRAKHMRRRGKLLECLSKLDSLPEFTREAAGADVLFEAEYQHVGGATCENCSKEYVLVRETRRHEVMVHYGTIASGNEVIQDAAVRDRVSADLGGVLCFEMEAAGLMNSFPCLVIRGISDYADSHKNEQWQPYAAATAAAYAKELLSVIPVLEVNNTRTAKEATDETGDHPAGSSAPAKRRMDDSLTELEASHGNQQTVTPVAKECLRSLAFREQEQRYDNVHTAQHTCQWLLEDRQYRAWLDSPRGLFLIKGHPGTGKSVLIKFAVNALRKEKPDGLIVSFFIHGQGNDLQHTPLGIFRALLNSMLERFPEHLSQLTNIFEERNRRFGDYKEGRWGWTVGELQDTLSQVLREGTTHEPVTIFIDALDECGEEAAKGLLTYLNKQAGCETAQVKICVSSRHYPILSRDNIPGVLVEEHNAADIARFTQDRLERIQSADERRQIELKIRRKAQGGFQWVLLVTEMMIDGDLKGLKLERLRKKLDSCPGTLSELYAAILNDVAGAEERQLTKLFEWILFAERPLSAQELREALVTEPDMSCTSISELRDHDSWSDTLDAFERHVKHLSKGLVEFQTREFWELYDPEGEDWNREAQLIHQSVADFLLEKFLAPNSMGDPRIPTSLGGAGHFRISRSCLRYLTLKEVLNEAQSPRAALSSKYTLAPYAVRYAFQHIRKVEQAGIIQDDLLSAMQWASRSEITRKLAQLWRTLDPDSAHTPLGWPFEGATALHVLAACGSKTACSTVLNIGLGEVDRKDANGNTPLMLAIREKHQDIALMLVDSSVERRSLYHERGVGDVRENLNVRADGAGDLDVTNDEGDTALTIALDENAGEVILRLIEAGAELKYLGQHSALVALAISSRNMPVLDILIQNQINLDGAVYFVLDDESAQGDPSLLGLVSKLLEAKANTTKSKEGPLSGFSGRYDHHALTVASRSGTTKMVDLLLSYGASATDQNERGETPLMAAVINGHKQIVQTLLQSAPSAVEIADENGTPVLFAALQSGQPELLDVLLRQGHFSDPVRSRESLFVEISRRGLANMITFMLQRYTMDLNLQDENRCTPLLLAAENGHLEAVKLLLKENADLETPNQDGWTPLISASEKGYLEIAKSLLDKGADWSTAAKDRWTALNAASSNG</sequence>
<evidence type="ECO:0000313" key="1">
    <source>
        <dbReference type="EMBL" id="KAF2632352.1"/>
    </source>
</evidence>